<comment type="subcellular location">
    <subcellularLocation>
        <location evidence="1">Membrane</location>
    </subcellularLocation>
</comment>
<dbReference type="PANTHER" id="PTHR32089">
    <property type="entry name" value="METHYL-ACCEPTING CHEMOTAXIS PROTEIN MCPB"/>
    <property type="match status" value="1"/>
</dbReference>
<evidence type="ECO:0000256" key="4">
    <source>
        <dbReference type="PROSITE-ProRule" id="PRU00284"/>
    </source>
</evidence>
<dbReference type="SUPFAM" id="SSF58104">
    <property type="entry name" value="Methyl-accepting chemotaxis protein (MCP) signaling domain"/>
    <property type="match status" value="1"/>
</dbReference>
<dbReference type="PROSITE" id="PS50111">
    <property type="entry name" value="CHEMOTAXIS_TRANSDUC_2"/>
    <property type="match status" value="1"/>
</dbReference>
<keyword evidence="7" id="KW-1133">Transmembrane helix</keyword>
<dbReference type="PROSITE" id="PS50885">
    <property type="entry name" value="HAMP"/>
    <property type="match status" value="1"/>
</dbReference>
<evidence type="ECO:0000256" key="7">
    <source>
        <dbReference type="SAM" id="Phobius"/>
    </source>
</evidence>
<dbReference type="SMART" id="SM00283">
    <property type="entry name" value="MA"/>
    <property type="match status" value="1"/>
</dbReference>
<evidence type="ECO:0000256" key="6">
    <source>
        <dbReference type="SAM" id="MobiDB-lite"/>
    </source>
</evidence>
<organism evidence="10 11">
    <name type="scientific">Vibrio marisflavi CECT 7928</name>
    <dbReference type="NCBI Taxonomy" id="634439"/>
    <lineage>
        <taxon>Bacteria</taxon>
        <taxon>Pseudomonadati</taxon>
        <taxon>Pseudomonadota</taxon>
        <taxon>Gammaproteobacteria</taxon>
        <taxon>Vibrionales</taxon>
        <taxon>Vibrionaceae</taxon>
        <taxon>Vibrio</taxon>
    </lineage>
</organism>
<gene>
    <name evidence="10" type="ORF">VMF7928_01359</name>
</gene>
<accession>A0ABM9A330</accession>
<reference evidence="10" key="1">
    <citation type="submission" date="2021-11" db="EMBL/GenBank/DDBJ databases">
        <authorList>
            <person name="Rodrigo-Torres L."/>
            <person name="Arahal R. D."/>
            <person name="Lucena T."/>
        </authorList>
    </citation>
    <scope>NUCLEOTIDE SEQUENCE</scope>
    <source>
        <strain evidence="10">CECT 7928</strain>
    </source>
</reference>
<feature type="transmembrane region" description="Helical" evidence="7">
    <location>
        <begin position="6"/>
        <end position="26"/>
    </location>
</feature>
<keyword evidence="7" id="KW-0472">Membrane</keyword>
<comment type="caution">
    <text evidence="10">The sequence shown here is derived from an EMBL/GenBank/DDBJ whole genome shotgun (WGS) entry which is preliminary data.</text>
</comment>
<evidence type="ECO:0000256" key="5">
    <source>
        <dbReference type="SAM" id="Coils"/>
    </source>
</evidence>
<evidence type="ECO:0000256" key="1">
    <source>
        <dbReference type="ARBA" id="ARBA00004370"/>
    </source>
</evidence>
<evidence type="ECO:0000259" key="9">
    <source>
        <dbReference type="PROSITE" id="PS50885"/>
    </source>
</evidence>
<keyword evidence="7" id="KW-0812">Transmembrane</keyword>
<evidence type="ECO:0000259" key="8">
    <source>
        <dbReference type="PROSITE" id="PS50111"/>
    </source>
</evidence>
<evidence type="ECO:0008006" key="12">
    <source>
        <dbReference type="Google" id="ProtNLM"/>
    </source>
</evidence>
<proteinExistence type="inferred from homology"/>
<dbReference type="RefSeq" id="WP_237360693.1">
    <property type="nucleotide sequence ID" value="NZ_CAKLDM010000001.1"/>
</dbReference>
<feature type="region of interest" description="Disordered" evidence="6">
    <location>
        <begin position="480"/>
        <end position="501"/>
    </location>
</feature>
<evidence type="ECO:0000313" key="11">
    <source>
        <dbReference type="Proteomes" id="UP000838748"/>
    </source>
</evidence>
<keyword evidence="5" id="KW-0175">Coiled coil</keyword>
<dbReference type="Proteomes" id="UP000838748">
    <property type="component" value="Unassembled WGS sequence"/>
</dbReference>
<keyword evidence="2 4" id="KW-0807">Transducer</keyword>
<dbReference type="EMBL" id="CAKLDM010000001">
    <property type="protein sequence ID" value="CAH0537806.1"/>
    <property type="molecule type" value="Genomic_DNA"/>
</dbReference>
<dbReference type="PANTHER" id="PTHR32089:SF120">
    <property type="entry name" value="METHYL-ACCEPTING CHEMOTAXIS PROTEIN TLPQ"/>
    <property type="match status" value="1"/>
</dbReference>
<feature type="domain" description="HAMP" evidence="9">
    <location>
        <begin position="182"/>
        <end position="236"/>
    </location>
</feature>
<feature type="coiled-coil region" evidence="5">
    <location>
        <begin position="312"/>
        <end position="339"/>
    </location>
</feature>
<dbReference type="InterPro" id="IPR003660">
    <property type="entry name" value="HAMP_dom"/>
</dbReference>
<feature type="transmembrane region" description="Helical" evidence="7">
    <location>
        <begin position="162"/>
        <end position="185"/>
    </location>
</feature>
<comment type="similarity">
    <text evidence="3">Belongs to the methyl-accepting chemotaxis (MCP) protein family.</text>
</comment>
<evidence type="ECO:0000256" key="2">
    <source>
        <dbReference type="ARBA" id="ARBA00023224"/>
    </source>
</evidence>
<feature type="domain" description="Methyl-accepting transducer" evidence="8">
    <location>
        <begin position="241"/>
        <end position="477"/>
    </location>
</feature>
<dbReference type="Pfam" id="PF00672">
    <property type="entry name" value="HAMP"/>
    <property type="match status" value="1"/>
</dbReference>
<evidence type="ECO:0000313" key="10">
    <source>
        <dbReference type="EMBL" id="CAH0537806.1"/>
    </source>
</evidence>
<name>A0ABM9A330_9VIBR</name>
<dbReference type="InterPro" id="IPR004089">
    <property type="entry name" value="MCPsignal_dom"/>
</dbReference>
<dbReference type="Gene3D" id="1.10.287.950">
    <property type="entry name" value="Methyl-accepting chemotaxis protein"/>
    <property type="match status" value="1"/>
</dbReference>
<dbReference type="SMART" id="SM00304">
    <property type="entry name" value="HAMP"/>
    <property type="match status" value="1"/>
</dbReference>
<sequence length="513" mass="55893">MKSLKVIFLVQVIAAVTVVLLISAFIKYQSFKDNLQQELDQTVGNSTQRLTMSLPRLMWDFDLDTAKSTIAAELNTPEISAVQVLDNQGGQVLFLTLEGAEDGAEPKIVDVKDKSMLDEDHSVKDQLIFVEYDEKNDVGSVIVFYNTDVLNAKLSHSLKMNIVELLILDLIISVTIVLVLTLTVLKPLQQLTERIQALSSGEGDLSNKIQKAKYKEFDAITDSINVFTESLRTIVIDVTGASITLEDKATQNGATARDNAEKLDLQKQQLTTVAAAATELNQSVAVVADTASDTASQASNAAQLTNGVNDTIESSSQEIFNMREEMDHVNAEMHKLIEEGEKITTVLNVINDISEQTNLLALNAAIEAARAGEQGRGFAVVADEVRNLAVKTSESTEQIQKNIQALDQATKSVEDELTRIATMLENTAEKVGDSQHSVKEVQEMINHISERSGQISHATEEQRMAVEEISQAIVEASDASSEASAGAVENSNNSQQVLDLSKSIAGHMSKFRT</sequence>
<evidence type="ECO:0000256" key="3">
    <source>
        <dbReference type="ARBA" id="ARBA00029447"/>
    </source>
</evidence>
<keyword evidence="11" id="KW-1185">Reference proteome</keyword>
<feature type="compositionally biased region" description="Low complexity" evidence="6">
    <location>
        <begin position="480"/>
        <end position="494"/>
    </location>
</feature>
<protein>
    <recommendedName>
        <fullName evidence="12">Methyl-accepting chemotaxis protein</fullName>
    </recommendedName>
</protein>
<dbReference type="Pfam" id="PF00015">
    <property type="entry name" value="MCPsignal"/>
    <property type="match status" value="1"/>
</dbReference>